<comment type="caution">
    <text evidence="2">The sequence shown here is derived from an EMBL/GenBank/DDBJ whole genome shotgun (WGS) entry which is preliminary data.</text>
</comment>
<accession>A0A243S6E8</accession>
<feature type="transmembrane region" description="Helical" evidence="1">
    <location>
        <begin position="80"/>
        <end position="100"/>
    </location>
</feature>
<dbReference type="EMBL" id="NGFN01000050">
    <property type="protein sequence ID" value="OUD03113.1"/>
    <property type="molecule type" value="Genomic_DNA"/>
</dbReference>
<gene>
    <name evidence="2" type="ORF">CA983_11265</name>
</gene>
<evidence type="ECO:0000256" key="1">
    <source>
        <dbReference type="SAM" id="Phobius"/>
    </source>
</evidence>
<keyword evidence="1" id="KW-1133">Transmembrane helix</keyword>
<evidence type="ECO:0000313" key="3">
    <source>
        <dbReference type="Proteomes" id="UP000195105"/>
    </source>
</evidence>
<keyword evidence="1" id="KW-0472">Membrane</keyword>
<name>A0A243S6E8_9ACTN</name>
<reference evidence="2 3" key="1">
    <citation type="submission" date="2017-05" db="EMBL/GenBank/DDBJ databases">
        <title>Biotechnological potential of actinobacteria isolated from South African environments.</title>
        <authorList>
            <person name="Le Roes-Hill M."/>
            <person name="Prins A."/>
            <person name="Durrell K.A."/>
        </authorList>
    </citation>
    <scope>NUCLEOTIDE SEQUENCE [LARGE SCALE GENOMIC DNA]</scope>
    <source>
        <strain evidence="2 3">HMC13</strain>
    </source>
</reference>
<keyword evidence="3" id="KW-1185">Reference proteome</keyword>
<proteinExistence type="predicted"/>
<organism evidence="2 3">
    <name type="scientific">Streptomyces swartbergensis</name>
    <dbReference type="NCBI Taxonomy" id="487165"/>
    <lineage>
        <taxon>Bacteria</taxon>
        <taxon>Bacillati</taxon>
        <taxon>Actinomycetota</taxon>
        <taxon>Actinomycetes</taxon>
        <taxon>Kitasatosporales</taxon>
        <taxon>Streptomycetaceae</taxon>
        <taxon>Streptomyces</taxon>
    </lineage>
</organism>
<evidence type="ECO:0000313" key="2">
    <source>
        <dbReference type="EMBL" id="OUD03113.1"/>
    </source>
</evidence>
<dbReference type="AlphaFoldDB" id="A0A243S6E8"/>
<protein>
    <submittedName>
        <fullName evidence="2">Uncharacterized protein</fullName>
    </submittedName>
</protein>
<feature type="transmembrane region" description="Helical" evidence="1">
    <location>
        <begin position="48"/>
        <end position="68"/>
    </location>
</feature>
<dbReference type="Proteomes" id="UP000195105">
    <property type="component" value="Unassembled WGS sequence"/>
</dbReference>
<sequence length="107" mass="11466">MALPDIAQKLITIGEQYAQGRVSALLPDDALRDVVPLSITRETLKESLRLVVVILAALGAALAVHPLLPHLGTPEVLRPWCYVAVALIPGLLIAGPRRVVSYLSVMP</sequence>
<keyword evidence="1" id="KW-0812">Transmembrane</keyword>